<dbReference type="InterPro" id="IPR005331">
    <property type="entry name" value="Sulfotransferase"/>
</dbReference>
<dbReference type="GO" id="GO:1902884">
    <property type="term" value="P:positive regulation of response to oxidative stress"/>
    <property type="evidence" value="ECO:0007669"/>
    <property type="project" value="InterPro"/>
</dbReference>
<evidence type="ECO:0000313" key="1">
    <source>
        <dbReference type="EMBL" id="KIH65955.1"/>
    </source>
</evidence>
<dbReference type="InterPro" id="IPR007669">
    <property type="entry name" value="Chst-1-like"/>
</dbReference>
<protein>
    <recommendedName>
        <fullName evidence="3">Sulfotransferase family protein</fullName>
    </recommendedName>
</protein>
<name>A0A0C2GWR9_9BILA</name>
<dbReference type="Proteomes" id="UP000054047">
    <property type="component" value="Unassembled WGS sequence"/>
</dbReference>
<evidence type="ECO:0000313" key="2">
    <source>
        <dbReference type="Proteomes" id="UP000054047"/>
    </source>
</evidence>
<keyword evidence="2" id="KW-1185">Reference proteome</keyword>
<dbReference type="AlphaFoldDB" id="A0A0C2GWR9"/>
<dbReference type="PANTHER" id="PTHR22900:SF5">
    <property type="entry name" value="PROTEIN CBG14245"/>
    <property type="match status" value="1"/>
</dbReference>
<dbReference type="OrthoDB" id="408912at2759"/>
<organism evidence="1 2">
    <name type="scientific">Ancylostoma duodenale</name>
    <dbReference type="NCBI Taxonomy" id="51022"/>
    <lineage>
        <taxon>Eukaryota</taxon>
        <taxon>Metazoa</taxon>
        <taxon>Ecdysozoa</taxon>
        <taxon>Nematoda</taxon>
        <taxon>Chromadorea</taxon>
        <taxon>Rhabditida</taxon>
        <taxon>Rhabditina</taxon>
        <taxon>Rhabditomorpha</taxon>
        <taxon>Strongyloidea</taxon>
        <taxon>Ancylostomatidae</taxon>
        <taxon>Ancylostomatinae</taxon>
        <taxon>Ancylostoma</taxon>
    </lineage>
</organism>
<dbReference type="EMBL" id="KN727328">
    <property type="protein sequence ID" value="KIH65955.1"/>
    <property type="molecule type" value="Genomic_DNA"/>
</dbReference>
<proteinExistence type="predicted"/>
<dbReference type="Pfam" id="PF03567">
    <property type="entry name" value="Sulfotransfer_2"/>
    <property type="match status" value="1"/>
</dbReference>
<dbReference type="GO" id="GO:0016020">
    <property type="term" value="C:membrane"/>
    <property type="evidence" value="ECO:0007669"/>
    <property type="project" value="InterPro"/>
</dbReference>
<gene>
    <name evidence="1" type="ORF">ANCDUO_03717</name>
</gene>
<reference evidence="1 2" key="1">
    <citation type="submission" date="2013-12" db="EMBL/GenBank/DDBJ databases">
        <title>Draft genome of the parsitic nematode Ancylostoma duodenale.</title>
        <authorList>
            <person name="Mitreva M."/>
        </authorList>
    </citation>
    <scope>NUCLEOTIDE SEQUENCE [LARGE SCALE GENOMIC DNA]</scope>
    <source>
        <strain evidence="1 2">Zhejiang</strain>
    </source>
</reference>
<dbReference type="GO" id="GO:0050650">
    <property type="term" value="P:chondroitin sulfate proteoglycan biosynthetic process"/>
    <property type="evidence" value="ECO:0007669"/>
    <property type="project" value="InterPro"/>
</dbReference>
<evidence type="ECO:0008006" key="3">
    <source>
        <dbReference type="Google" id="ProtNLM"/>
    </source>
</evidence>
<accession>A0A0C2GWR9</accession>
<sequence length="246" mass="29375">MSTVRDGIFCYLTNTTEFLEHNRTISTEYWTTRFCNNRFLYYDLDTALEDYNHNLTLFSVIRHPIDRFLSGYVDKCINEKHYFKKEKRCFGCKEDMRCFVERLHKNLFEYYTNTTKNSSITYYYVRHFAPQTWYCNFKEHKNDYILVDYHTGPKGVEMTAREFDKIFEQVQVPAEMRALIQSEMLSVNTRREVLWISKNSTLGKVEFFHVFYNTPTGNKASHSVSETSLQDTEPDLIEYVIVTAQL</sequence>
<dbReference type="PANTHER" id="PTHR22900">
    <property type="entry name" value="PROTEIN CBG14245-RELATED"/>
    <property type="match status" value="1"/>
</dbReference>
<dbReference type="GO" id="GO:0047756">
    <property type="term" value="F:chondroitin 4-sulfotransferase activity"/>
    <property type="evidence" value="ECO:0007669"/>
    <property type="project" value="InterPro"/>
</dbReference>